<dbReference type="AlphaFoldDB" id="A0A9P0B9C4"/>
<dbReference type="PROSITE" id="PS00086">
    <property type="entry name" value="CYTOCHROME_P450"/>
    <property type="match status" value="1"/>
</dbReference>
<dbReference type="InterPro" id="IPR017972">
    <property type="entry name" value="Cyt_P450_CS"/>
</dbReference>
<keyword evidence="10 13" id="KW-0408">Iron</keyword>
<dbReference type="InterPro" id="IPR002401">
    <property type="entry name" value="Cyt_P450_E_grp-I"/>
</dbReference>
<dbReference type="FunFam" id="1.10.630.10:FF:000042">
    <property type="entry name" value="Cytochrome P450"/>
    <property type="match status" value="1"/>
</dbReference>
<evidence type="ECO:0000256" key="8">
    <source>
        <dbReference type="ARBA" id="ARBA00022848"/>
    </source>
</evidence>
<evidence type="ECO:0000256" key="15">
    <source>
        <dbReference type="SAM" id="Phobius"/>
    </source>
</evidence>
<evidence type="ECO:0008006" key="18">
    <source>
        <dbReference type="Google" id="ProtNLM"/>
    </source>
</evidence>
<organism evidence="16 17">
    <name type="scientific">Brassicogethes aeneus</name>
    <name type="common">Rape pollen beetle</name>
    <name type="synonym">Meligethes aeneus</name>
    <dbReference type="NCBI Taxonomy" id="1431903"/>
    <lineage>
        <taxon>Eukaryota</taxon>
        <taxon>Metazoa</taxon>
        <taxon>Ecdysozoa</taxon>
        <taxon>Arthropoda</taxon>
        <taxon>Hexapoda</taxon>
        <taxon>Insecta</taxon>
        <taxon>Pterygota</taxon>
        <taxon>Neoptera</taxon>
        <taxon>Endopterygota</taxon>
        <taxon>Coleoptera</taxon>
        <taxon>Polyphaga</taxon>
        <taxon>Cucujiformia</taxon>
        <taxon>Nitidulidae</taxon>
        <taxon>Meligethinae</taxon>
        <taxon>Brassicogethes</taxon>
    </lineage>
</organism>
<dbReference type="GO" id="GO:0005789">
    <property type="term" value="C:endoplasmic reticulum membrane"/>
    <property type="evidence" value="ECO:0007669"/>
    <property type="project" value="UniProtKB-SubCell"/>
</dbReference>
<evidence type="ECO:0000256" key="7">
    <source>
        <dbReference type="ARBA" id="ARBA00022824"/>
    </source>
</evidence>
<sequence length="499" mass="57383">MVSVLSILSINLFTLPLLGLTLVAAYFYLTKRHNYWEVRGIPYVTPSFLFGSLVDVFTGKLQIAEYLGSLHAKFKGPYFGMYMMGTPQLIVRSPALIKDILIRDFNVFDNRSFSSDQNADPISANSLITVKNPRWKALRSKVLPIYSTGKLKLMFQLMFKSANDLEQHLEEHNNESIDIREVSAKYMTDLIATCAFGFEANSFAKVESDIRKFSRTMLDFTMGKLFCFLSHLFFPKLVTLFNLRFLDTRALEKVFVSTMAHREETKIKRNDFIDLLLKVRDEKDDLVLFDTNTMLAQALTFFIAGVESISNLVSFVLYNLCLKEEYQERLQKEIQEAIKTHADLNFENINTLKFLDMVVNETLRKYPFGLFLNRVCNRDYTVKETGFVIEKGTPIIISIDGIHKDPEIYESPEEFRPERFENGNKSFSQNCTFIPFGTGPRSCIGIRFALMAAKLAIVMVLRKFKVEKSADTPMDIVIKPFSPFMTPKNGLSMRIRKLE</sequence>
<evidence type="ECO:0000256" key="4">
    <source>
        <dbReference type="ARBA" id="ARBA00010617"/>
    </source>
</evidence>
<dbReference type="GO" id="GO:0005506">
    <property type="term" value="F:iron ion binding"/>
    <property type="evidence" value="ECO:0007669"/>
    <property type="project" value="InterPro"/>
</dbReference>
<proteinExistence type="inferred from homology"/>
<keyword evidence="15" id="KW-0812">Transmembrane</keyword>
<comment type="subcellular location">
    <subcellularLocation>
        <location evidence="3">Endoplasmic reticulum membrane</location>
        <topology evidence="3">Peripheral membrane protein</topology>
    </subcellularLocation>
    <subcellularLocation>
        <location evidence="2">Microsome membrane</location>
        <topology evidence="2">Peripheral membrane protein</topology>
    </subcellularLocation>
</comment>
<dbReference type="PRINTS" id="PR00385">
    <property type="entry name" value="P450"/>
</dbReference>
<evidence type="ECO:0000256" key="3">
    <source>
        <dbReference type="ARBA" id="ARBA00004406"/>
    </source>
</evidence>
<dbReference type="PANTHER" id="PTHR24292:SF45">
    <property type="entry name" value="CYTOCHROME P450 6G1-RELATED"/>
    <property type="match status" value="1"/>
</dbReference>
<keyword evidence="17" id="KW-1185">Reference proteome</keyword>
<dbReference type="PANTHER" id="PTHR24292">
    <property type="entry name" value="CYTOCHROME P450"/>
    <property type="match status" value="1"/>
</dbReference>
<keyword evidence="7" id="KW-0256">Endoplasmic reticulum</keyword>
<keyword evidence="15" id="KW-1133">Transmembrane helix</keyword>
<keyword evidence="5 13" id="KW-0349">Heme</keyword>
<dbReference type="InterPro" id="IPR001128">
    <property type="entry name" value="Cyt_P450"/>
</dbReference>
<evidence type="ECO:0000256" key="1">
    <source>
        <dbReference type="ARBA" id="ARBA00001971"/>
    </source>
</evidence>
<evidence type="ECO:0000313" key="17">
    <source>
        <dbReference type="Proteomes" id="UP001154078"/>
    </source>
</evidence>
<protein>
    <recommendedName>
        <fullName evidence="18">Cytochrome P450</fullName>
    </recommendedName>
</protein>
<dbReference type="EMBL" id="OV121136">
    <property type="protein sequence ID" value="CAH0558020.1"/>
    <property type="molecule type" value="Genomic_DNA"/>
</dbReference>
<dbReference type="InterPro" id="IPR050476">
    <property type="entry name" value="Insect_CytP450_Detox"/>
</dbReference>
<keyword evidence="8" id="KW-0492">Microsome</keyword>
<keyword evidence="11 14" id="KW-0503">Monooxygenase</keyword>
<gene>
    <name evidence="16" type="ORF">MELIAE_LOCUS8586</name>
</gene>
<dbReference type="GO" id="GO:0016705">
    <property type="term" value="F:oxidoreductase activity, acting on paired donors, with incorporation or reduction of molecular oxygen"/>
    <property type="evidence" value="ECO:0007669"/>
    <property type="project" value="InterPro"/>
</dbReference>
<evidence type="ECO:0000256" key="14">
    <source>
        <dbReference type="RuleBase" id="RU000461"/>
    </source>
</evidence>
<evidence type="ECO:0000256" key="10">
    <source>
        <dbReference type="ARBA" id="ARBA00023004"/>
    </source>
</evidence>
<dbReference type="Proteomes" id="UP001154078">
    <property type="component" value="Chromosome 5"/>
</dbReference>
<feature type="transmembrane region" description="Helical" evidence="15">
    <location>
        <begin position="6"/>
        <end position="29"/>
    </location>
</feature>
<keyword evidence="9 14" id="KW-0560">Oxidoreductase</keyword>
<evidence type="ECO:0000256" key="12">
    <source>
        <dbReference type="ARBA" id="ARBA00023136"/>
    </source>
</evidence>
<accession>A0A9P0B9C4</accession>
<dbReference type="Pfam" id="PF00067">
    <property type="entry name" value="p450"/>
    <property type="match status" value="1"/>
</dbReference>
<dbReference type="GO" id="GO:0020037">
    <property type="term" value="F:heme binding"/>
    <property type="evidence" value="ECO:0007669"/>
    <property type="project" value="InterPro"/>
</dbReference>
<comment type="similarity">
    <text evidence="4 14">Belongs to the cytochrome P450 family.</text>
</comment>
<dbReference type="SUPFAM" id="SSF48264">
    <property type="entry name" value="Cytochrome P450"/>
    <property type="match status" value="1"/>
</dbReference>
<keyword evidence="12 15" id="KW-0472">Membrane</keyword>
<dbReference type="InterPro" id="IPR036396">
    <property type="entry name" value="Cyt_P450_sf"/>
</dbReference>
<evidence type="ECO:0000256" key="11">
    <source>
        <dbReference type="ARBA" id="ARBA00023033"/>
    </source>
</evidence>
<evidence type="ECO:0000256" key="9">
    <source>
        <dbReference type="ARBA" id="ARBA00023002"/>
    </source>
</evidence>
<evidence type="ECO:0000256" key="5">
    <source>
        <dbReference type="ARBA" id="ARBA00022617"/>
    </source>
</evidence>
<evidence type="ECO:0000256" key="2">
    <source>
        <dbReference type="ARBA" id="ARBA00004174"/>
    </source>
</evidence>
<reference evidence="16" key="1">
    <citation type="submission" date="2021-12" db="EMBL/GenBank/DDBJ databases">
        <authorList>
            <person name="King R."/>
        </authorList>
    </citation>
    <scope>NUCLEOTIDE SEQUENCE</scope>
</reference>
<evidence type="ECO:0000256" key="6">
    <source>
        <dbReference type="ARBA" id="ARBA00022723"/>
    </source>
</evidence>
<dbReference type="PRINTS" id="PR00463">
    <property type="entry name" value="EP450I"/>
</dbReference>
<evidence type="ECO:0000313" key="16">
    <source>
        <dbReference type="EMBL" id="CAH0558020.1"/>
    </source>
</evidence>
<dbReference type="OrthoDB" id="2789670at2759"/>
<comment type="cofactor">
    <cofactor evidence="1 13">
        <name>heme</name>
        <dbReference type="ChEBI" id="CHEBI:30413"/>
    </cofactor>
</comment>
<dbReference type="GO" id="GO:0004497">
    <property type="term" value="F:monooxygenase activity"/>
    <property type="evidence" value="ECO:0007669"/>
    <property type="project" value="UniProtKB-KW"/>
</dbReference>
<keyword evidence="6 13" id="KW-0479">Metal-binding</keyword>
<dbReference type="CDD" id="cd11056">
    <property type="entry name" value="CYP6-like"/>
    <property type="match status" value="1"/>
</dbReference>
<dbReference type="Gene3D" id="1.10.630.10">
    <property type="entry name" value="Cytochrome P450"/>
    <property type="match status" value="1"/>
</dbReference>
<name>A0A9P0B9C4_BRAAE</name>
<feature type="binding site" description="axial binding residue" evidence="13">
    <location>
        <position position="443"/>
    </location>
    <ligand>
        <name>heme</name>
        <dbReference type="ChEBI" id="CHEBI:30413"/>
    </ligand>
    <ligandPart>
        <name>Fe</name>
        <dbReference type="ChEBI" id="CHEBI:18248"/>
    </ligandPart>
</feature>
<evidence type="ECO:0000256" key="13">
    <source>
        <dbReference type="PIRSR" id="PIRSR602401-1"/>
    </source>
</evidence>